<keyword evidence="10" id="KW-1185">Reference proteome</keyword>
<evidence type="ECO:0000256" key="6">
    <source>
        <dbReference type="ARBA" id="ARBA00023237"/>
    </source>
</evidence>
<evidence type="ECO:0000256" key="5">
    <source>
        <dbReference type="ARBA" id="ARBA00023136"/>
    </source>
</evidence>
<dbReference type="Gene3D" id="2.60.40.1120">
    <property type="entry name" value="Carboxypeptidase-like, regulatory domain"/>
    <property type="match status" value="1"/>
</dbReference>
<gene>
    <name evidence="9" type="ORF">HMPREF1536_01213</name>
</gene>
<keyword evidence="4 7" id="KW-0812">Transmembrane</keyword>
<dbReference type="STRING" id="1203610.HMPREF1536_01213"/>
<name>A0A0F5JKM5_9BACT</name>
<dbReference type="PATRIC" id="fig|1203610.3.peg.1238"/>
<dbReference type="EMBL" id="AQHW01000009">
    <property type="protein sequence ID" value="KKB58338.1"/>
    <property type="molecule type" value="Genomic_DNA"/>
</dbReference>
<evidence type="ECO:0000256" key="2">
    <source>
        <dbReference type="ARBA" id="ARBA00022448"/>
    </source>
</evidence>
<reference evidence="9 10" key="1">
    <citation type="submission" date="2013-04" db="EMBL/GenBank/DDBJ databases">
        <title>The Genome Sequence of Parabacteroides gordonii DSM 23371.</title>
        <authorList>
            <consortium name="The Broad Institute Genomics Platform"/>
            <person name="Earl A."/>
            <person name="Ward D."/>
            <person name="Feldgarden M."/>
            <person name="Gevers D."/>
            <person name="Martens E."/>
            <person name="Sakamoto M."/>
            <person name="Benno Y."/>
            <person name="Suzuki N."/>
            <person name="Matsunaga N."/>
            <person name="Koshihara K."/>
            <person name="Seki M."/>
            <person name="Komiya H."/>
            <person name="Walker B."/>
            <person name="Young S."/>
            <person name="Zeng Q."/>
            <person name="Gargeya S."/>
            <person name="Fitzgerald M."/>
            <person name="Haas B."/>
            <person name="Abouelleil A."/>
            <person name="Allen A.W."/>
            <person name="Alvarado L."/>
            <person name="Arachchi H.M."/>
            <person name="Berlin A.M."/>
            <person name="Chapman S.B."/>
            <person name="Gainer-Dewar J."/>
            <person name="Goldberg J."/>
            <person name="Griggs A."/>
            <person name="Gujja S."/>
            <person name="Hansen M."/>
            <person name="Howarth C."/>
            <person name="Imamovic A."/>
            <person name="Ireland A."/>
            <person name="Larimer J."/>
            <person name="McCowan C."/>
            <person name="Murphy C."/>
            <person name="Pearson M."/>
            <person name="Poon T.W."/>
            <person name="Priest M."/>
            <person name="Roberts A."/>
            <person name="Saif S."/>
            <person name="Shea T."/>
            <person name="Sisk P."/>
            <person name="Sykes S."/>
            <person name="Wortman J."/>
            <person name="Nusbaum C."/>
            <person name="Birren B."/>
        </authorList>
    </citation>
    <scope>NUCLEOTIDE SEQUENCE [LARGE SCALE GENOMIC DNA]</scope>
    <source>
        <strain evidence="9 10">MS-1</strain>
    </source>
</reference>
<evidence type="ECO:0000256" key="3">
    <source>
        <dbReference type="ARBA" id="ARBA00022452"/>
    </source>
</evidence>
<dbReference type="InterPro" id="IPR039426">
    <property type="entry name" value="TonB-dep_rcpt-like"/>
</dbReference>
<dbReference type="InterPro" id="IPR012910">
    <property type="entry name" value="Plug_dom"/>
</dbReference>
<comment type="similarity">
    <text evidence="7">Belongs to the TonB-dependent receptor family.</text>
</comment>
<feature type="domain" description="Secretin/TonB short N-terminal" evidence="8">
    <location>
        <begin position="61"/>
        <end position="112"/>
    </location>
</feature>
<evidence type="ECO:0000256" key="7">
    <source>
        <dbReference type="PROSITE-ProRule" id="PRU01360"/>
    </source>
</evidence>
<keyword evidence="2 7" id="KW-0813">Transport</keyword>
<evidence type="ECO:0000256" key="1">
    <source>
        <dbReference type="ARBA" id="ARBA00004571"/>
    </source>
</evidence>
<dbReference type="InterPro" id="IPR036942">
    <property type="entry name" value="Beta-barrel_TonB_sf"/>
</dbReference>
<dbReference type="NCBIfam" id="TIGR04057">
    <property type="entry name" value="SusC_RagA_signa"/>
    <property type="match status" value="1"/>
</dbReference>
<keyword evidence="3 7" id="KW-1134">Transmembrane beta strand</keyword>
<dbReference type="Gene3D" id="3.55.50.30">
    <property type="match status" value="1"/>
</dbReference>
<evidence type="ECO:0000256" key="4">
    <source>
        <dbReference type="ARBA" id="ARBA00022692"/>
    </source>
</evidence>
<dbReference type="AlphaFoldDB" id="A0A0F5JKM5"/>
<dbReference type="Gene3D" id="2.40.170.20">
    <property type="entry name" value="TonB-dependent receptor, beta-barrel domain"/>
    <property type="match status" value="1"/>
</dbReference>
<dbReference type="SMART" id="SM00965">
    <property type="entry name" value="STN"/>
    <property type="match status" value="1"/>
</dbReference>
<sequence length="1121" mass="124121">MKLNYQKSKKILLNFRKILILALLAFSTSVICWGQNQRITISGNNNTLLNIFEDIEKQTGLSIAYNQTKLDVARKIKQDFKDKNLSSVMADILRDTGFSYHIEGKHIIIVSAKSQQTETPQSSNNPQKIAGVILDATGYPIIGANVVIKGTTTGVISDLDGRFSLEAPQGSKLQISYIGYLSKELTVDGNTTNYNIQLLEDSQALEEVVIVGYGTEKKVNVIGSIAQIGGDKITNRPTSMLSNALAGQMAGVTVIQRSGRPGNNGAEIRIRGVASFGGDDSSKADALVLIDGIPGSLNDINAEDVESISVLKDASTAAIYGARAANGVILVTTKTGKEGKMTVSYNGYVGFNQPTELPEFVDTWRYAELLNEAKGTEFYTQSEIQKMKDGSDPDKFGNHRYLDEVFSRKGIQTGHDLTLNGGTSSNRYLLSLGYLHEDGIIKKNNFERFNTRLNLVTDILPNLTITTRLSGVYATRKEPLADGGSSMLDMVGSAIRTPGLWATRLSNGELGLGNKSNGTPATPLYTNSFFEAPDFKVNANLRMDYSPIKDLKLSAIGGFNYQNQEQRTYQASWVLEGKNVGTSSLKHEMLKTIYKTFQATAEYNKTFGQHSFGVLAGYSWEDQSYRTLTGFRDKFPGNDLPYLNAGSPDNQQSSGGGYDWAIQSLFGRIRYNYAERYLFESTLRYDGSSRFPTNQKYGFFPSVAAGWRISEENFFKENEKLEWISNLKLKISWGKLGNQNIGNYPWQTVFNLGRDYPFGDNFALGAAVVTATDPTIKWEETQTYDAGFESIFWNGLLSVNASYFYRNTYDILYKPSGSVSSVLGQQISVMNTGKLRNTGWEFEVGHQNKIGDVSYNVNGNLSIINNKVISLGLGNVEQLNGMVGNGSDLFIDYPMEMYYGYLTDGVYLSDQEVKEWADVSQLLPQAQKGDVRYKDISGPDGVPDGKVDPNYDRVYLGSRIPKFTFGLSLGAEYKGFDLALQLQGVAGVKGLLSGFAGWALCGEGNVQTWQDEGRFDPANPQRYPSYPRIQEVTGSEGFNTLTSDFWILDASYIRLKNIQVGYTLPSSVMKKAGISRLRFYITAENPCSWNKYRKGWDPEINGNGVYYPILSTYTFGVNLKF</sequence>
<dbReference type="SUPFAM" id="SSF56935">
    <property type="entry name" value="Porins"/>
    <property type="match status" value="1"/>
</dbReference>
<dbReference type="Pfam" id="PF13715">
    <property type="entry name" value="CarbopepD_reg_2"/>
    <property type="match status" value="1"/>
</dbReference>
<dbReference type="FunFam" id="2.170.130.10:FF:000003">
    <property type="entry name" value="SusC/RagA family TonB-linked outer membrane protein"/>
    <property type="match status" value="1"/>
</dbReference>
<evidence type="ECO:0000313" key="10">
    <source>
        <dbReference type="Proteomes" id="UP000033035"/>
    </source>
</evidence>
<evidence type="ECO:0000313" key="9">
    <source>
        <dbReference type="EMBL" id="KKB58338.1"/>
    </source>
</evidence>
<dbReference type="NCBIfam" id="TIGR04056">
    <property type="entry name" value="OMP_RagA_SusC"/>
    <property type="match status" value="1"/>
</dbReference>
<dbReference type="InterPro" id="IPR037066">
    <property type="entry name" value="Plug_dom_sf"/>
</dbReference>
<dbReference type="InterPro" id="IPR011662">
    <property type="entry name" value="Secretin/TonB_short_N"/>
</dbReference>
<dbReference type="SUPFAM" id="SSF49464">
    <property type="entry name" value="Carboxypeptidase regulatory domain-like"/>
    <property type="match status" value="1"/>
</dbReference>
<keyword evidence="6 7" id="KW-0998">Cell outer membrane</keyword>
<dbReference type="InterPro" id="IPR023996">
    <property type="entry name" value="TonB-dep_OMP_SusC/RagA"/>
</dbReference>
<dbReference type="InterPro" id="IPR023997">
    <property type="entry name" value="TonB-dep_OMP_SusC/RagA_CS"/>
</dbReference>
<evidence type="ECO:0000259" key="8">
    <source>
        <dbReference type="SMART" id="SM00965"/>
    </source>
</evidence>
<dbReference type="InterPro" id="IPR008969">
    <property type="entry name" value="CarboxyPept-like_regulatory"/>
</dbReference>
<dbReference type="FunFam" id="2.60.40.1120:FF:000003">
    <property type="entry name" value="Outer membrane protein Omp121"/>
    <property type="match status" value="1"/>
</dbReference>
<dbReference type="GO" id="GO:0009279">
    <property type="term" value="C:cell outer membrane"/>
    <property type="evidence" value="ECO:0007669"/>
    <property type="project" value="UniProtKB-SubCell"/>
</dbReference>
<accession>A0A0F5JKM5</accession>
<proteinExistence type="inferred from homology"/>
<dbReference type="RefSeq" id="WP_044192144.1">
    <property type="nucleotide sequence ID" value="NZ_AUAE01000018.1"/>
</dbReference>
<protein>
    <submittedName>
        <fullName evidence="9">SusC/RagA family TonB-linked outer membrane protein</fullName>
    </submittedName>
</protein>
<comment type="caution">
    <text evidence="9">The sequence shown here is derived from an EMBL/GenBank/DDBJ whole genome shotgun (WGS) entry which is preliminary data.</text>
</comment>
<dbReference type="Pfam" id="PF07715">
    <property type="entry name" value="Plug"/>
    <property type="match status" value="1"/>
</dbReference>
<dbReference type="Gene3D" id="2.170.130.10">
    <property type="entry name" value="TonB-dependent receptor, plug domain"/>
    <property type="match status" value="1"/>
</dbReference>
<organism evidence="9 10">
    <name type="scientific">Parabacteroides gordonii MS-1 = DSM 23371</name>
    <dbReference type="NCBI Taxonomy" id="1203610"/>
    <lineage>
        <taxon>Bacteria</taxon>
        <taxon>Pseudomonadati</taxon>
        <taxon>Bacteroidota</taxon>
        <taxon>Bacteroidia</taxon>
        <taxon>Bacteroidales</taxon>
        <taxon>Tannerellaceae</taxon>
        <taxon>Parabacteroides</taxon>
    </lineage>
</organism>
<dbReference type="Proteomes" id="UP000033035">
    <property type="component" value="Unassembled WGS sequence"/>
</dbReference>
<dbReference type="HOGENOM" id="CLU_004317_1_1_10"/>
<comment type="subcellular location">
    <subcellularLocation>
        <location evidence="1 7">Cell outer membrane</location>
        <topology evidence="1 7">Multi-pass membrane protein</topology>
    </subcellularLocation>
</comment>
<dbReference type="PROSITE" id="PS52016">
    <property type="entry name" value="TONB_DEPENDENT_REC_3"/>
    <property type="match status" value="1"/>
</dbReference>
<keyword evidence="5 7" id="KW-0472">Membrane</keyword>